<evidence type="ECO:0000313" key="26">
    <source>
        <dbReference type="Proteomes" id="UP000887568"/>
    </source>
</evidence>
<feature type="compositionally biased region" description="Basic and acidic residues" evidence="22">
    <location>
        <begin position="311"/>
        <end position="323"/>
    </location>
</feature>
<dbReference type="GO" id="GO:0003677">
    <property type="term" value="F:DNA binding"/>
    <property type="evidence" value="ECO:0007669"/>
    <property type="project" value="UniProtKB-KW"/>
</dbReference>
<dbReference type="EnsemblMetazoa" id="XM_038190322.1">
    <property type="protein sequence ID" value="XP_038046250.1"/>
    <property type="gene ID" value="LOC119720588"/>
</dbReference>
<evidence type="ECO:0000256" key="1">
    <source>
        <dbReference type="ARBA" id="ARBA00004324"/>
    </source>
</evidence>
<dbReference type="GeneID" id="119720574"/>
<evidence type="ECO:0000256" key="16">
    <source>
        <dbReference type="ARBA" id="ARBA00023159"/>
    </source>
</evidence>
<evidence type="ECO:0000256" key="7">
    <source>
        <dbReference type="ARBA" id="ARBA00022553"/>
    </source>
</evidence>
<dbReference type="AlphaFoldDB" id="A0A913Z601"/>
<dbReference type="EnsemblMetazoa" id="XM_038190297.1">
    <property type="protein sequence ID" value="XP_038046225.1"/>
    <property type="gene ID" value="LOC119720574"/>
</dbReference>
<dbReference type="GO" id="GO:0008380">
    <property type="term" value="P:RNA splicing"/>
    <property type="evidence" value="ECO:0007669"/>
    <property type="project" value="UniProtKB-KW"/>
</dbReference>
<dbReference type="RefSeq" id="XP_038046250.1">
    <property type="nucleotide sequence ID" value="XM_038190322.1"/>
</dbReference>
<organism evidence="25 26">
    <name type="scientific">Patiria miniata</name>
    <name type="common">Bat star</name>
    <name type="synonym">Asterina miniata</name>
    <dbReference type="NCBI Taxonomy" id="46514"/>
    <lineage>
        <taxon>Eukaryota</taxon>
        <taxon>Metazoa</taxon>
        <taxon>Echinodermata</taxon>
        <taxon>Eleutherozoa</taxon>
        <taxon>Asterozoa</taxon>
        <taxon>Asteroidea</taxon>
        <taxon>Valvatacea</taxon>
        <taxon>Valvatida</taxon>
        <taxon>Asterinidae</taxon>
        <taxon>Patiria</taxon>
    </lineage>
</organism>
<keyword evidence="6" id="KW-1017">Isopeptide bond</keyword>
<name>A0A913Z601_PATMI</name>
<evidence type="ECO:0000259" key="23">
    <source>
        <dbReference type="Pfam" id="PF04696"/>
    </source>
</evidence>
<dbReference type="PANTHER" id="PTHR12707:SF0">
    <property type="entry name" value="PININ"/>
    <property type="match status" value="1"/>
</dbReference>
<feature type="coiled-coil region" evidence="21">
    <location>
        <begin position="188"/>
        <end position="251"/>
    </location>
</feature>
<feature type="compositionally biased region" description="Basic residues" evidence="22">
    <location>
        <begin position="339"/>
        <end position="349"/>
    </location>
</feature>
<keyword evidence="9" id="KW-0747">Spliceosome</keyword>
<evidence type="ECO:0000313" key="25">
    <source>
        <dbReference type="EnsemblMetazoa" id="XP_038046225.1"/>
    </source>
</evidence>
<evidence type="ECO:0000256" key="13">
    <source>
        <dbReference type="ARBA" id="ARBA00023015"/>
    </source>
</evidence>
<evidence type="ECO:0000256" key="6">
    <source>
        <dbReference type="ARBA" id="ARBA00022499"/>
    </source>
</evidence>
<evidence type="ECO:0000256" key="14">
    <source>
        <dbReference type="ARBA" id="ARBA00023054"/>
    </source>
</evidence>
<evidence type="ECO:0000256" key="11">
    <source>
        <dbReference type="ARBA" id="ARBA00022949"/>
    </source>
</evidence>
<evidence type="ECO:0000256" key="2">
    <source>
        <dbReference type="ARBA" id="ARBA00004568"/>
    </source>
</evidence>
<dbReference type="GO" id="GO:0006397">
    <property type="term" value="P:mRNA processing"/>
    <property type="evidence" value="ECO:0007669"/>
    <property type="project" value="UniProtKB-KW"/>
</dbReference>
<evidence type="ECO:0000256" key="20">
    <source>
        <dbReference type="ARBA" id="ARBA00025916"/>
    </source>
</evidence>
<evidence type="ECO:0000256" key="17">
    <source>
        <dbReference type="ARBA" id="ARBA00023163"/>
    </source>
</evidence>
<evidence type="ECO:0000256" key="12">
    <source>
        <dbReference type="ARBA" id="ARBA00022990"/>
    </source>
</evidence>
<feature type="domain" description="Pinin/SDK/MemA protein" evidence="23">
    <location>
        <begin position="170"/>
        <end position="292"/>
    </location>
</feature>
<evidence type="ECO:0000256" key="10">
    <source>
        <dbReference type="ARBA" id="ARBA00022843"/>
    </source>
</evidence>
<feature type="compositionally biased region" description="Basic and acidic residues" evidence="22">
    <location>
        <begin position="454"/>
        <end position="467"/>
    </location>
</feature>
<comment type="subcellular location">
    <subcellularLocation>
        <location evidence="2">Cell junction</location>
        <location evidence="2">Desmosome</location>
    </subcellularLocation>
    <subcellularLocation>
        <location evidence="1">Nucleus speckle</location>
    </subcellularLocation>
</comment>
<dbReference type="Pfam" id="PF04697">
    <property type="entry name" value="Pinin_SDK_N"/>
    <property type="match status" value="1"/>
</dbReference>
<feature type="compositionally biased region" description="Basic and acidic residues" evidence="22">
    <location>
        <begin position="39"/>
        <end position="54"/>
    </location>
</feature>
<feature type="compositionally biased region" description="Basic and acidic residues" evidence="22">
    <location>
        <begin position="377"/>
        <end position="405"/>
    </location>
</feature>
<keyword evidence="14 21" id="KW-0175">Coiled coil</keyword>
<evidence type="ECO:0000256" key="5">
    <source>
        <dbReference type="ARBA" id="ARBA00022481"/>
    </source>
</evidence>
<evidence type="ECO:0000259" key="24">
    <source>
        <dbReference type="Pfam" id="PF04697"/>
    </source>
</evidence>
<feature type="compositionally biased region" description="Basic and acidic residues" evidence="22">
    <location>
        <begin position="61"/>
        <end position="70"/>
    </location>
</feature>
<keyword evidence="15" id="KW-0238">DNA-binding</keyword>
<keyword evidence="13" id="KW-0805">Transcription regulation</keyword>
<dbReference type="InterPro" id="IPR006787">
    <property type="entry name" value="Pinin_SDK_N"/>
</dbReference>
<dbReference type="PANTHER" id="PTHR12707">
    <property type="entry name" value="PINN"/>
    <property type="match status" value="1"/>
</dbReference>
<dbReference type="Pfam" id="PF04696">
    <property type="entry name" value="Pinin_SDK_memA"/>
    <property type="match status" value="1"/>
</dbReference>
<keyword evidence="10" id="KW-0832">Ubl conjugation</keyword>
<keyword evidence="8" id="KW-0507">mRNA processing</keyword>
<dbReference type="InterPro" id="IPR039853">
    <property type="entry name" value="Pinin"/>
</dbReference>
<keyword evidence="18" id="KW-0508">mRNA splicing</keyword>
<keyword evidence="12" id="KW-0007">Acetylation</keyword>
<proteinExistence type="inferred from homology"/>
<dbReference type="GeneID" id="119720588"/>
<keyword evidence="19" id="KW-0539">Nucleus</keyword>
<accession>A0A913Z601</accession>
<dbReference type="Proteomes" id="UP000887568">
    <property type="component" value="Unplaced"/>
</dbReference>
<feature type="domain" description="Pinin/SDK" evidence="24">
    <location>
        <begin position="16"/>
        <end position="164"/>
    </location>
</feature>
<feature type="compositionally biased region" description="Basic and acidic residues" evidence="22">
    <location>
        <begin position="350"/>
        <end position="362"/>
    </location>
</feature>
<evidence type="ECO:0000256" key="3">
    <source>
        <dbReference type="ARBA" id="ARBA00010386"/>
    </source>
</evidence>
<comment type="similarity">
    <text evidence="3">Belongs to the pinin family.</text>
</comment>
<evidence type="ECO:0000256" key="9">
    <source>
        <dbReference type="ARBA" id="ARBA00022728"/>
    </source>
</evidence>
<feature type="region of interest" description="Disordered" evidence="22">
    <location>
        <begin position="305"/>
        <end position="490"/>
    </location>
</feature>
<feature type="compositionally biased region" description="Low complexity" evidence="22">
    <location>
        <begin position="430"/>
        <end position="443"/>
    </location>
</feature>
<dbReference type="RefSeq" id="XP_038046225.1">
    <property type="nucleotide sequence ID" value="XM_038190297.1"/>
</dbReference>
<dbReference type="OrthoDB" id="330772at2759"/>
<evidence type="ECO:0000256" key="18">
    <source>
        <dbReference type="ARBA" id="ARBA00023187"/>
    </source>
</evidence>
<dbReference type="GO" id="GO:0030057">
    <property type="term" value="C:desmosome"/>
    <property type="evidence" value="ECO:0007669"/>
    <property type="project" value="UniProtKB-SubCell"/>
</dbReference>
<evidence type="ECO:0000256" key="8">
    <source>
        <dbReference type="ARBA" id="ARBA00022664"/>
    </source>
</evidence>
<comment type="subunit">
    <text evidence="20">Found in a mRNA splicing-dependent exon junction complex (EJC). Found in a complex with SR proteins. Found in a mRNP complex with RNPS1. Component of the PSAP complex consisting of RNPS1, SAP18 and PNN. Interacts with PNISR, CTBP1, CTBP2, KRT8, KRT18, KRT19, PS1D/PNO40, PPIG, RNPS1, SFRS4 and SRRM2. Identified in the spliceosome C complex.</text>
</comment>
<keyword evidence="11" id="KW-0965">Cell junction</keyword>
<dbReference type="GO" id="GO:0016607">
    <property type="term" value="C:nuclear speck"/>
    <property type="evidence" value="ECO:0007669"/>
    <property type="project" value="UniProtKB-SubCell"/>
</dbReference>
<evidence type="ECO:0000256" key="4">
    <source>
        <dbReference type="ARBA" id="ARBA00020056"/>
    </source>
</evidence>
<evidence type="ECO:0000256" key="15">
    <source>
        <dbReference type="ARBA" id="ARBA00023125"/>
    </source>
</evidence>
<protein>
    <recommendedName>
        <fullName evidence="4">Pinin</fullName>
    </recommendedName>
</protein>
<feature type="region of interest" description="Disordered" evidence="22">
    <location>
        <begin position="39"/>
        <end position="174"/>
    </location>
</feature>
<reference evidence="25" key="1">
    <citation type="submission" date="2022-11" db="UniProtKB">
        <authorList>
            <consortium name="EnsemblMetazoa"/>
        </authorList>
    </citation>
    <scope>IDENTIFICATION</scope>
</reference>
<keyword evidence="7" id="KW-0597">Phosphoprotein</keyword>
<evidence type="ECO:0000256" key="22">
    <source>
        <dbReference type="SAM" id="MobiDB-lite"/>
    </source>
</evidence>
<dbReference type="GO" id="GO:0071013">
    <property type="term" value="C:catalytic step 2 spliceosome"/>
    <property type="evidence" value="ECO:0007669"/>
    <property type="project" value="TreeGrafter"/>
</dbReference>
<keyword evidence="17" id="KW-0804">Transcription</keyword>
<dbReference type="InterPro" id="IPR006786">
    <property type="entry name" value="Pinin_SDK_MemA"/>
</dbReference>
<evidence type="ECO:0000256" key="19">
    <source>
        <dbReference type="ARBA" id="ARBA00023242"/>
    </source>
</evidence>
<keyword evidence="26" id="KW-1185">Reference proteome</keyword>
<keyword evidence="5" id="KW-0488">Methylation</keyword>
<keyword evidence="16" id="KW-0010">Activator</keyword>
<feature type="compositionally biased region" description="Basic and acidic residues" evidence="22">
    <location>
        <begin position="156"/>
        <end position="170"/>
    </location>
</feature>
<dbReference type="OMA" id="HEIWEEQ"/>
<sequence>MTGYTDYTNALEKIMADVATILQERLDKAKENLQSVDENIRKLTGREPGERRLPETGLTGDRGRDRDQHRLSLGIPGPRGRGRGRGGGVQRADAFQRLGLPIIRRQSTGSAFSRLGGRVDGPQPKRPRRKTNDDDDDLPKHTIQSSVVATPKVVKTRQESIQEQSKDVQGQKRNRRMFGHLLGTLQKFKQESTDMESKERKRSEIEKKLEEQAVEEKKEVAAQRSQLFTERRNQQAELQRLERLVDIAKEQESWDAHTKKLSNFIRTKAKPPIFYKPAKPSLVTEKNLMDSKELLNDMMKKRRAEIEAEIQEMHSEHASKETELDGQEMTKVTEVKGKTKDKKKKHSKGKHEERRNGKHSEPTDGAPATEPGDSDDDDKRNAKDVAADWVQERVVGEGEPGKDGVGKQGSESSSSGEEEEGELQDRNSQDEAAGMAEKAATHAAADDTDDGDQEEGKENIEANKQDFRSALYPEEDQRQELSWEDEPMEQ</sequence>
<evidence type="ECO:0000256" key="21">
    <source>
        <dbReference type="SAM" id="Coils"/>
    </source>
</evidence>